<dbReference type="InterPro" id="IPR018466">
    <property type="entry name" value="Kre9/Knh1-like_N"/>
</dbReference>
<reference evidence="6 7" key="1">
    <citation type="submission" date="2015-07" db="EMBL/GenBank/DDBJ databases">
        <authorList>
            <person name="Noorani M."/>
        </authorList>
    </citation>
    <scope>NUCLEOTIDE SEQUENCE [LARGE SCALE GENOMIC DNA]</scope>
    <source>
        <strain evidence="6">BBA 69670</strain>
    </source>
</reference>
<feature type="signal peptide" evidence="4">
    <location>
        <begin position="1"/>
        <end position="19"/>
    </location>
</feature>
<feature type="domain" description="Yeast cell wall synthesis Kre9/Knh1-like N-terminal" evidence="5">
    <location>
        <begin position="26"/>
        <end position="116"/>
    </location>
</feature>
<gene>
    <name evidence="6" type="ORF">RSOLAG22IIIB_08029</name>
</gene>
<proteinExistence type="predicted"/>
<keyword evidence="1 4" id="KW-0732">Signal</keyword>
<organism evidence="6 7">
    <name type="scientific">Rhizoctonia solani</name>
    <dbReference type="NCBI Taxonomy" id="456999"/>
    <lineage>
        <taxon>Eukaryota</taxon>
        <taxon>Fungi</taxon>
        <taxon>Dikarya</taxon>
        <taxon>Basidiomycota</taxon>
        <taxon>Agaricomycotina</taxon>
        <taxon>Agaricomycetes</taxon>
        <taxon>Cantharellales</taxon>
        <taxon>Ceratobasidiaceae</taxon>
        <taxon>Rhizoctonia</taxon>
    </lineage>
</organism>
<evidence type="ECO:0000256" key="1">
    <source>
        <dbReference type="ARBA" id="ARBA00022729"/>
    </source>
</evidence>
<dbReference type="EMBL" id="CYGV01000502">
    <property type="protein sequence ID" value="CUA68654.1"/>
    <property type="molecule type" value="Genomic_DNA"/>
</dbReference>
<dbReference type="AlphaFoldDB" id="A0A0K6FRL8"/>
<dbReference type="PANTHER" id="PTHR28154">
    <property type="entry name" value="CELL WALL SYNTHESIS PROTEIN KNH1-RELATED"/>
    <property type="match status" value="1"/>
</dbReference>
<keyword evidence="3" id="KW-0472">Membrane</keyword>
<protein>
    <recommendedName>
        <fullName evidence="5">Yeast cell wall synthesis Kre9/Knh1-like N-terminal domain-containing protein</fullName>
    </recommendedName>
</protein>
<evidence type="ECO:0000259" key="5">
    <source>
        <dbReference type="Pfam" id="PF10342"/>
    </source>
</evidence>
<dbReference type="GO" id="GO:0042546">
    <property type="term" value="P:cell wall biogenesis"/>
    <property type="evidence" value="ECO:0007669"/>
    <property type="project" value="InterPro"/>
</dbReference>
<evidence type="ECO:0000256" key="4">
    <source>
        <dbReference type="SAM" id="SignalP"/>
    </source>
</evidence>
<evidence type="ECO:0000313" key="7">
    <source>
        <dbReference type="Proteomes" id="UP000044841"/>
    </source>
</evidence>
<keyword evidence="3" id="KW-1133">Transmembrane helix</keyword>
<feature type="region of interest" description="Disordered" evidence="2">
    <location>
        <begin position="172"/>
        <end position="194"/>
    </location>
</feature>
<feature type="transmembrane region" description="Helical" evidence="3">
    <location>
        <begin position="202"/>
        <end position="221"/>
    </location>
</feature>
<dbReference type="InterPro" id="IPR045328">
    <property type="entry name" value="Kre9/Knh1"/>
</dbReference>
<keyword evidence="3" id="KW-0812">Transmembrane</keyword>
<evidence type="ECO:0000256" key="2">
    <source>
        <dbReference type="SAM" id="MobiDB-lite"/>
    </source>
</evidence>
<evidence type="ECO:0000313" key="6">
    <source>
        <dbReference type="EMBL" id="CUA68654.1"/>
    </source>
</evidence>
<dbReference type="PANTHER" id="PTHR28154:SF1">
    <property type="entry name" value="CELL WALL SYNTHESIS PROTEIN KNH1-RELATED"/>
    <property type="match status" value="1"/>
</dbReference>
<name>A0A0K6FRL8_9AGAM</name>
<accession>A0A0K6FRL8</accession>
<dbReference type="Pfam" id="PF10342">
    <property type="entry name" value="Kre9_KNH"/>
    <property type="match status" value="1"/>
</dbReference>
<dbReference type="Proteomes" id="UP000044841">
    <property type="component" value="Unassembled WGS sequence"/>
</dbReference>
<feature type="chain" id="PRO_5005502458" description="Yeast cell wall synthesis Kre9/Knh1-like N-terminal domain-containing protein" evidence="4">
    <location>
        <begin position="20"/>
        <end position="222"/>
    </location>
</feature>
<keyword evidence="7" id="KW-1185">Reference proteome</keyword>
<dbReference type="GO" id="GO:0006078">
    <property type="term" value="P:(1-&gt;6)-beta-D-glucan biosynthetic process"/>
    <property type="evidence" value="ECO:0007669"/>
    <property type="project" value="InterPro"/>
</dbReference>
<evidence type="ECO:0000256" key="3">
    <source>
        <dbReference type="SAM" id="Phobius"/>
    </source>
</evidence>
<sequence>MRASSIVALVAALAPAALAGPYFTAPVAGTVCKAGEPCIINWQDDGKAPNLATFGDCTVGVFTGNSQQQTLVQNLAVTNAQTAQSVQFVPDPSVGENEKSYFIKMVSMNTPDPSNAMYKATAYSAMFELTGMTGTFNATVKAQIAGTGAPSSAAPSVAATSAAGSSSMTKAAATSTTSAHNSTSTGSGTSNNATNANGASSVAVAGMGVFGATVLAVLAAVL</sequence>